<proteinExistence type="predicted"/>
<keyword evidence="2" id="KW-1185">Reference proteome</keyword>
<protein>
    <submittedName>
        <fullName evidence="1">12544_t:CDS:1</fullName>
    </submittedName>
</protein>
<gene>
    <name evidence="1" type="ORF">FCALED_LOCUS12324</name>
</gene>
<dbReference type="Proteomes" id="UP000789570">
    <property type="component" value="Unassembled WGS sequence"/>
</dbReference>
<dbReference type="EMBL" id="CAJVPQ010005882">
    <property type="protein sequence ID" value="CAG8677381.1"/>
    <property type="molecule type" value="Genomic_DNA"/>
</dbReference>
<comment type="caution">
    <text evidence="1">The sequence shown here is derived from an EMBL/GenBank/DDBJ whole genome shotgun (WGS) entry which is preliminary data.</text>
</comment>
<sequence>RNKIEILEEDSMDVPFEDTMEETGIEIDNYLDIEESKEALPLKL</sequence>
<name>A0A9N9HDT2_9GLOM</name>
<evidence type="ECO:0000313" key="2">
    <source>
        <dbReference type="Proteomes" id="UP000789570"/>
    </source>
</evidence>
<dbReference type="AlphaFoldDB" id="A0A9N9HDT2"/>
<feature type="non-terminal residue" evidence="1">
    <location>
        <position position="1"/>
    </location>
</feature>
<accession>A0A9N9HDT2</accession>
<organism evidence="1 2">
    <name type="scientific">Funneliformis caledonium</name>
    <dbReference type="NCBI Taxonomy" id="1117310"/>
    <lineage>
        <taxon>Eukaryota</taxon>
        <taxon>Fungi</taxon>
        <taxon>Fungi incertae sedis</taxon>
        <taxon>Mucoromycota</taxon>
        <taxon>Glomeromycotina</taxon>
        <taxon>Glomeromycetes</taxon>
        <taxon>Glomerales</taxon>
        <taxon>Glomeraceae</taxon>
        <taxon>Funneliformis</taxon>
    </lineage>
</organism>
<evidence type="ECO:0000313" key="1">
    <source>
        <dbReference type="EMBL" id="CAG8677381.1"/>
    </source>
</evidence>
<reference evidence="1" key="1">
    <citation type="submission" date="2021-06" db="EMBL/GenBank/DDBJ databases">
        <authorList>
            <person name="Kallberg Y."/>
            <person name="Tangrot J."/>
            <person name="Rosling A."/>
        </authorList>
    </citation>
    <scope>NUCLEOTIDE SEQUENCE</scope>
    <source>
        <strain evidence="1">UK204</strain>
    </source>
</reference>